<comment type="caution">
    <text evidence="2">The sequence shown here is derived from an EMBL/GenBank/DDBJ whole genome shotgun (WGS) entry which is preliminary data.</text>
</comment>
<gene>
    <name evidence="2" type="ORF">ElyMa_002764000</name>
</gene>
<dbReference type="PROSITE" id="PS50041">
    <property type="entry name" value="C_TYPE_LECTIN_2"/>
    <property type="match status" value="1"/>
</dbReference>
<keyword evidence="2" id="KW-0675">Receptor</keyword>
<evidence type="ECO:0000313" key="2">
    <source>
        <dbReference type="EMBL" id="GFR98184.1"/>
    </source>
</evidence>
<protein>
    <submittedName>
        <fullName evidence="2">Macrophage mannose receptor 1</fullName>
    </submittedName>
</protein>
<accession>A0AAV4HKK4</accession>
<dbReference type="InterPro" id="IPR016186">
    <property type="entry name" value="C-type_lectin-like/link_sf"/>
</dbReference>
<dbReference type="Gene3D" id="3.10.100.10">
    <property type="entry name" value="Mannose-Binding Protein A, subunit A"/>
    <property type="match status" value="1"/>
</dbReference>
<dbReference type="Proteomes" id="UP000762676">
    <property type="component" value="Unassembled WGS sequence"/>
</dbReference>
<evidence type="ECO:0000259" key="1">
    <source>
        <dbReference type="PROSITE" id="PS50041"/>
    </source>
</evidence>
<dbReference type="InterPro" id="IPR001304">
    <property type="entry name" value="C-type_lectin-like"/>
</dbReference>
<feature type="domain" description="C-type lectin" evidence="1">
    <location>
        <begin position="110"/>
        <end position="216"/>
    </location>
</feature>
<evidence type="ECO:0000313" key="3">
    <source>
        <dbReference type="Proteomes" id="UP000762676"/>
    </source>
</evidence>
<proteinExistence type="predicted"/>
<sequence>MHRVLIDGCIGYWPFRHGMKAVKDKCVNELYSQAESSKDVSNPDEHLCNIIDSAERCMNEVEFRMPLDNCDMEYRKFLFRSWPFALRPKFVAARKICHAKCPDGWSLTPDADHCLKLFEEEKNWNDASLACGVESQLAHIGNPQIKSFVLGLIENLASGVRDFWTAATYGNGSNIFTTFDENKRMYNNPRADVCSMVSPSAVVLAGCQKRQGFICETPPTGTITYLIHALHKLFSL</sequence>
<keyword evidence="3" id="KW-1185">Reference proteome</keyword>
<dbReference type="InterPro" id="IPR016187">
    <property type="entry name" value="CTDL_fold"/>
</dbReference>
<organism evidence="2 3">
    <name type="scientific">Elysia marginata</name>
    <dbReference type="NCBI Taxonomy" id="1093978"/>
    <lineage>
        <taxon>Eukaryota</taxon>
        <taxon>Metazoa</taxon>
        <taxon>Spiralia</taxon>
        <taxon>Lophotrochozoa</taxon>
        <taxon>Mollusca</taxon>
        <taxon>Gastropoda</taxon>
        <taxon>Heterobranchia</taxon>
        <taxon>Euthyneura</taxon>
        <taxon>Panpulmonata</taxon>
        <taxon>Sacoglossa</taxon>
        <taxon>Placobranchoidea</taxon>
        <taxon>Plakobranchidae</taxon>
        <taxon>Elysia</taxon>
    </lineage>
</organism>
<dbReference type="AlphaFoldDB" id="A0AAV4HKK4"/>
<reference evidence="2 3" key="1">
    <citation type="journal article" date="2021" name="Elife">
        <title>Chloroplast acquisition without the gene transfer in kleptoplastic sea slugs, Plakobranchus ocellatus.</title>
        <authorList>
            <person name="Maeda T."/>
            <person name="Takahashi S."/>
            <person name="Yoshida T."/>
            <person name="Shimamura S."/>
            <person name="Takaki Y."/>
            <person name="Nagai Y."/>
            <person name="Toyoda A."/>
            <person name="Suzuki Y."/>
            <person name="Arimoto A."/>
            <person name="Ishii H."/>
            <person name="Satoh N."/>
            <person name="Nishiyama T."/>
            <person name="Hasebe M."/>
            <person name="Maruyama T."/>
            <person name="Minagawa J."/>
            <person name="Obokata J."/>
            <person name="Shigenobu S."/>
        </authorList>
    </citation>
    <scope>NUCLEOTIDE SEQUENCE [LARGE SCALE GENOMIC DNA]</scope>
</reference>
<dbReference type="EMBL" id="BMAT01005670">
    <property type="protein sequence ID" value="GFR98184.1"/>
    <property type="molecule type" value="Genomic_DNA"/>
</dbReference>
<dbReference type="CDD" id="cd00037">
    <property type="entry name" value="CLECT"/>
    <property type="match status" value="1"/>
</dbReference>
<dbReference type="SUPFAM" id="SSF56436">
    <property type="entry name" value="C-type lectin-like"/>
    <property type="match status" value="1"/>
</dbReference>
<name>A0AAV4HKK4_9GAST</name>
<dbReference type="SMART" id="SM00034">
    <property type="entry name" value="CLECT"/>
    <property type="match status" value="1"/>
</dbReference>